<evidence type="ECO:0000259" key="2">
    <source>
        <dbReference type="Pfam" id="PF18962"/>
    </source>
</evidence>
<name>A0A4U3L8B6_9BACT</name>
<sequence>MKTCIITLLLACAGLFSLAQNIMQAEYFIDKDKGIGKNTKLNVTLAADSSFAFKINLAGVAPGYHKLYIRTKTSNNKWSFPVRANIEVFPSQTTANITAGEYFFDTDPGVGKGKAIAIGSANTTLTQTFTAKTTGLSPGYHKLYIRMLDSDGHWGLNVRRNIEIIKSLDTAKITKAEYFFNNDPGFGKATGQVFATPSANGTFKFTIPYNKIPARADTLFVRMQDANFTWSLTKLARFSGAPALAPVINNQSLITDANKLSLQQFNVSVSPNPVSGNALTLNIQHTKQTGLQLMVYSLDGKAILSQQFEGAGSFSRQINISTLATGTYVLHISDGLEIRTVQFIKE</sequence>
<dbReference type="EMBL" id="SZQL01000004">
    <property type="protein sequence ID" value="TKK69937.1"/>
    <property type="molecule type" value="Genomic_DNA"/>
</dbReference>
<keyword evidence="1" id="KW-0732">Signal</keyword>
<dbReference type="Proteomes" id="UP000305848">
    <property type="component" value="Unassembled WGS sequence"/>
</dbReference>
<comment type="caution">
    <text evidence="3">The sequence shown here is derived from an EMBL/GenBank/DDBJ whole genome shotgun (WGS) entry which is preliminary data.</text>
</comment>
<feature type="signal peptide" evidence="1">
    <location>
        <begin position="1"/>
        <end position="19"/>
    </location>
</feature>
<evidence type="ECO:0000313" key="3">
    <source>
        <dbReference type="EMBL" id="TKK69937.1"/>
    </source>
</evidence>
<dbReference type="Pfam" id="PF18962">
    <property type="entry name" value="Por_Secre_tail"/>
    <property type="match status" value="1"/>
</dbReference>
<proteinExistence type="predicted"/>
<dbReference type="OrthoDB" id="656363at2"/>
<dbReference type="InterPro" id="IPR026444">
    <property type="entry name" value="Secre_tail"/>
</dbReference>
<evidence type="ECO:0000256" key="1">
    <source>
        <dbReference type="SAM" id="SignalP"/>
    </source>
</evidence>
<organism evidence="3 4">
    <name type="scientific">Ilyomonas limi</name>
    <dbReference type="NCBI Taxonomy" id="2575867"/>
    <lineage>
        <taxon>Bacteria</taxon>
        <taxon>Pseudomonadati</taxon>
        <taxon>Bacteroidota</taxon>
        <taxon>Chitinophagia</taxon>
        <taxon>Chitinophagales</taxon>
        <taxon>Chitinophagaceae</taxon>
        <taxon>Ilyomonas</taxon>
    </lineage>
</organism>
<gene>
    <name evidence="3" type="ORF">FC093_07630</name>
</gene>
<dbReference type="AlphaFoldDB" id="A0A4U3L8B6"/>
<protein>
    <submittedName>
        <fullName evidence="3">T9SS type A sorting domain-containing protein</fullName>
    </submittedName>
</protein>
<accession>A0A4U3L8B6</accession>
<evidence type="ECO:0000313" key="4">
    <source>
        <dbReference type="Proteomes" id="UP000305848"/>
    </source>
</evidence>
<feature type="domain" description="Secretion system C-terminal sorting" evidence="2">
    <location>
        <begin position="270"/>
        <end position="336"/>
    </location>
</feature>
<dbReference type="NCBIfam" id="TIGR04183">
    <property type="entry name" value="Por_Secre_tail"/>
    <property type="match status" value="1"/>
</dbReference>
<feature type="chain" id="PRO_5020624162" evidence="1">
    <location>
        <begin position="20"/>
        <end position="346"/>
    </location>
</feature>
<dbReference type="RefSeq" id="WP_137261159.1">
    <property type="nucleotide sequence ID" value="NZ_SZQL01000004.1"/>
</dbReference>
<reference evidence="3 4" key="1">
    <citation type="submission" date="2019-05" db="EMBL/GenBank/DDBJ databases">
        <title>Panacibacter sp. strain 17mud1-8 Genome sequencing and assembly.</title>
        <authorList>
            <person name="Chhetri G."/>
        </authorList>
    </citation>
    <scope>NUCLEOTIDE SEQUENCE [LARGE SCALE GENOMIC DNA]</scope>
    <source>
        <strain evidence="3 4">17mud1-8</strain>
    </source>
</reference>
<keyword evidence="4" id="KW-1185">Reference proteome</keyword>